<dbReference type="CDD" id="cd01106">
    <property type="entry name" value="HTH_TipAL-Mta"/>
    <property type="match status" value="1"/>
</dbReference>
<dbReference type="AlphaFoldDB" id="A0AAX2ZGG5"/>
<organism evidence="3 4">
    <name type="scientific">Terrisporobacter hibernicus</name>
    <dbReference type="NCBI Taxonomy" id="2813371"/>
    <lineage>
        <taxon>Bacteria</taxon>
        <taxon>Bacillati</taxon>
        <taxon>Bacillota</taxon>
        <taxon>Clostridia</taxon>
        <taxon>Peptostreptococcales</taxon>
        <taxon>Peptostreptococcaceae</taxon>
        <taxon>Terrisporobacter</taxon>
    </lineage>
</organism>
<proteinExistence type="predicted"/>
<dbReference type="InterPro" id="IPR047057">
    <property type="entry name" value="MerR_fam"/>
</dbReference>
<dbReference type="RefSeq" id="WP_228416321.1">
    <property type="nucleotide sequence ID" value="NZ_CP081135.1"/>
</dbReference>
<protein>
    <submittedName>
        <fullName evidence="3">MerR family transcriptional regulator</fullName>
    </submittedName>
</protein>
<dbReference type="KEGG" id="tem:JW646_01520"/>
<reference evidence="3 4" key="1">
    <citation type="journal article" date="2023" name="Int. J. Syst. Evol. Microbiol.">
        <title>Terrisporobacter hibernicus sp. nov., isolated from bovine faeces in Northern Ireland.</title>
        <authorList>
            <person name="Mitchell M."/>
            <person name="Nguyen S.V."/>
            <person name="Connor M."/>
            <person name="Fairley D.J."/>
            <person name="Donoghue O."/>
            <person name="Marshall H."/>
            <person name="Koolman L."/>
            <person name="McMullan G."/>
            <person name="Schaffer K.E."/>
            <person name="McGrath J.W."/>
            <person name="Fanning S."/>
        </authorList>
    </citation>
    <scope>NUCLEOTIDE SEQUENCE [LARGE SCALE GENOMIC DNA]</scope>
    <source>
        <strain evidence="3 4">MCA3</strain>
    </source>
</reference>
<dbReference type="SMART" id="SM00422">
    <property type="entry name" value="HTH_MERR"/>
    <property type="match status" value="1"/>
</dbReference>
<dbReference type="GO" id="GO:0003677">
    <property type="term" value="F:DNA binding"/>
    <property type="evidence" value="ECO:0007669"/>
    <property type="project" value="UniProtKB-KW"/>
</dbReference>
<keyword evidence="4" id="KW-1185">Reference proteome</keyword>
<evidence type="ECO:0000313" key="4">
    <source>
        <dbReference type="Proteomes" id="UP001198983"/>
    </source>
</evidence>
<keyword evidence="1" id="KW-0238">DNA-binding</keyword>
<evidence type="ECO:0000259" key="2">
    <source>
        <dbReference type="PROSITE" id="PS50937"/>
    </source>
</evidence>
<dbReference type="Gene3D" id="1.10.1660.10">
    <property type="match status" value="1"/>
</dbReference>
<dbReference type="PROSITE" id="PS50937">
    <property type="entry name" value="HTH_MERR_2"/>
    <property type="match status" value="1"/>
</dbReference>
<name>A0AAX2ZGG5_9FIRM</name>
<dbReference type="PANTHER" id="PTHR30204:SF90">
    <property type="entry name" value="HTH-TYPE TRANSCRIPTIONAL ACTIVATOR MTA"/>
    <property type="match status" value="1"/>
</dbReference>
<dbReference type="InterPro" id="IPR009061">
    <property type="entry name" value="DNA-bd_dom_put_sf"/>
</dbReference>
<dbReference type="SUPFAM" id="SSF46955">
    <property type="entry name" value="Putative DNA-binding domain"/>
    <property type="match status" value="1"/>
</dbReference>
<dbReference type="Proteomes" id="UP001198983">
    <property type="component" value="Chromosome"/>
</dbReference>
<dbReference type="InterPro" id="IPR000551">
    <property type="entry name" value="MerR-type_HTH_dom"/>
</dbReference>
<evidence type="ECO:0000256" key="1">
    <source>
        <dbReference type="ARBA" id="ARBA00023125"/>
    </source>
</evidence>
<dbReference type="PANTHER" id="PTHR30204">
    <property type="entry name" value="REDOX-CYCLING DRUG-SENSING TRANSCRIPTIONAL ACTIVATOR SOXR"/>
    <property type="match status" value="1"/>
</dbReference>
<dbReference type="Pfam" id="PF13411">
    <property type="entry name" value="MerR_1"/>
    <property type="match status" value="1"/>
</dbReference>
<sequence length="387" mass="45314">MRTVKQVSDLTKISVRMLHHYDKIGLLKPTKLTQAGYRLYDDEALETLQQILFFKELDFQLNEIKDIITNPNFDKMKALENHKKLIILKRDRLNGLIELINNTLEGVNTMSFNEFDMTEYYNVLEEFKKENTEKVIKMWGSIDKYDEIISKVKSEEEKFATMAIKQYGSIEKYAKALKENLNNSLMLTKAEEMDRFKEDCICDNNPKLKELYKELTADLSKDISSKEIQQIATDITNMAKDNYEIFRGDMGDSYWHSMVQLYLVLPDWIEKVDNIYGSGSSKFIGKALKYNLDDYEPKLETLYKKLTSDLSKSPSCEEIQEIIAEIVDETQKQHDCLKIEIGENYWTYQSEQYCLDSNIIKLMDNKYRSGSSKFIGEALKFYIKSND</sequence>
<dbReference type="InterPro" id="IPR012925">
    <property type="entry name" value="TipAS_dom"/>
</dbReference>
<accession>A0AAX2ZGG5</accession>
<gene>
    <name evidence="3" type="ORF">JW646_01520</name>
</gene>
<dbReference type="Pfam" id="PF07739">
    <property type="entry name" value="TipAS"/>
    <property type="match status" value="2"/>
</dbReference>
<evidence type="ECO:0000313" key="3">
    <source>
        <dbReference type="EMBL" id="UEL48156.1"/>
    </source>
</evidence>
<feature type="domain" description="HTH merR-type" evidence="2">
    <location>
        <begin position="1"/>
        <end position="70"/>
    </location>
</feature>
<dbReference type="GO" id="GO:0003700">
    <property type="term" value="F:DNA-binding transcription factor activity"/>
    <property type="evidence" value="ECO:0007669"/>
    <property type="project" value="InterPro"/>
</dbReference>
<dbReference type="EMBL" id="CP081135">
    <property type="protein sequence ID" value="UEL48156.1"/>
    <property type="molecule type" value="Genomic_DNA"/>
</dbReference>